<feature type="domain" description="Calcineurin-like phosphoesterase" evidence="2">
    <location>
        <begin position="91"/>
        <end position="332"/>
    </location>
</feature>
<dbReference type="SUPFAM" id="SSF56300">
    <property type="entry name" value="Metallo-dependent phosphatases"/>
    <property type="match status" value="1"/>
</dbReference>
<dbReference type="EMBL" id="VJMH01000242">
    <property type="protein sequence ID" value="KAF0717520.1"/>
    <property type="molecule type" value="Genomic_DNA"/>
</dbReference>
<sequence>MRVVFALSAAALVGVRADAPPGFEDLVKNATAAANEEYGLNLTNVAEKPEDFNEAEDFDYDRIPTDEQVESIMADKPDVHVKATANGDLSFKILQIPDIHYTGFKYFPCFHPPAEKKWFCFEKYMTEMMSKMLDDVQPDFVVFTGDQVEGLGWPHGLAATGAIDAYSNEVRRRSIPWASVFGNHDESYLPGIMANKRNMMNYIQSLPFAYSQPGPANIGGVGNYELSIKAPTKGFWGDAEKDVFRMYFMDTGKSGTVTPAQNQHLKSLAASHNGDKVPALMFFHIPIPEYQEFAGIGQGDKGEAISSKAQSGLFQNMVEMDDIVGAFCGHDHLNDFCFKKKDTKINLCYGGAVGYGAAYYGKSGHARRTRVIEWNLTPKKESITTWQYIHNQDNTNRPKFTLIVVIHPDRDTYISCRLVVCH</sequence>
<dbReference type="PANTHER" id="PTHR32440:SF0">
    <property type="entry name" value="PHOSPHATASE DCR2-RELATED"/>
    <property type="match status" value="1"/>
</dbReference>
<accession>A0A485KAW9</accession>
<keyword evidence="5" id="KW-1185">Reference proteome</keyword>
<dbReference type="AlphaFoldDB" id="A0A485KAW9"/>
<feature type="signal peptide" evidence="1">
    <location>
        <begin position="1"/>
        <end position="17"/>
    </location>
</feature>
<evidence type="ECO:0000259" key="2">
    <source>
        <dbReference type="Pfam" id="PF00149"/>
    </source>
</evidence>
<feature type="chain" id="PRO_5033827166" evidence="1">
    <location>
        <begin position="18"/>
        <end position="422"/>
    </location>
</feature>
<dbReference type="GO" id="GO:0005737">
    <property type="term" value="C:cytoplasm"/>
    <property type="evidence" value="ECO:0007669"/>
    <property type="project" value="TreeGrafter"/>
</dbReference>
<organism evidence="4 5">
    <name type="scientific">Aphanomyces stellatus</name>
    <dbReference type="NCBI Taxonomy" id="120398"/>
    <lineage>
        <taxon>Eukaryota</taxon>
        <taxon>Sar</taxon>
        <taxon>Stramenopiles</taxon>
        <taxon>Oomycota</taxon>
        <taxon>Saprolegniomycetes</taxon>
        <taxon>Saprolegniales</taxon>
        <taxon>Verrucalvaceae</taxon>
        <taxon>Aphanomyces</taxon>
    </lineage>
</organism>
<dbReference type="CDD" id="cd07383">
    <property type="entry name" value="MPP_Dcr2"/>
    <property type="match status" value="1"/>
</dbReference>
<reference evidence="4 5" key="1">
    <citation type="submission" date="2019-03" db="EMBL/GenBank/DDBJ databases">
        <authorList>
            <person name="Gaulin E."/>
            <person name="Dumas B."/>
        </authorList>
    </citation>
    <scope>NUCLEOTIDE SEQUENCE [LARGE SCALE GENOMIC DNA]</scope>
    <source>
        <strain evidence="4">CBS 568.67</strain>
    </source>
</reference>
<dbReference type="InterPro" id="IPR004843">
    <property type="entry name" value="Calcineurin-like_PHP"/>
</dbReference>
<evidence type="ECO:0000313" key="4">
    <source>
        <dbReference type="EMBL" id="VFT79456.1"/>
    </source>
</evidence>
<dbReference type="EMBL" id="CAADRA010000242">
    <property type="protein sequence ID" value="VFT79456.1"/>
    <property type="molecule type" value="Genomic_DNA"/>
</dbReference>
<dbReference type="Gene3D" id="3.60.21.10">
    <property type="match status" value="1"/>
</dbReference>
<dbReference type="OrthoDB" id="783096at2759"/>
<protein>
    <submittedName>
        <fullName evidence="4">Aste57867_2253 protein</fullName>
    </submittedName>
</protein>
<proteinExistence type="predicted"/>
<evidence type="ECO:0000313" key="3">
    <source>
        <dbReference type="EMBL" id="KAF0717520.1"/>
    </source>
</evidence>
<dbReference type="Pfam" id="PF00149">
    <property type="entry name" value="Metallophos"/>
    <property type="match status" value="1"/>
</dbReference>
<gene>
    <name evidence="4" type="primary">Aste57867_2253</name>
    <name evidence="3" type="ORF">As57867_002248</name>
    <name evidence="4" type="ORF">ASTE57867_2253</name>
</gene>
<evidence type="ECO:0000256" key="1">
    <source>
        <dbReference type="SAM" id="SignalP"/>
    </source>
</evidence>
<dbReference type="GO" id="GO:0016788">
    <property type="term" value="F:hydrolase activity, acting on ester bonds"/>
    <property type="evidence" value="ECO:0007669"/>
    <property type="project" value="TreeGrafter"/>
</dbReference>
<dbReference type="InterPro" id="IPR029052">
    <property type="entry name" value="Metallo-depent_PP-like"/>
</dbReference>
<dbReference type="PANTHER" id="PTHR32440">
    <property type="entry name" value="PHOSPHATASE DCR2-RELATED-RELATED"/>
    <property type="match status" value="1"/>
</dbReference>
<evidence type="ECO:0000313" key="5">
    <source>
        <dbReference type="Proteomes" id="UP000332933"/>
    </source>
</evidence>
<dbReference type="Proteomes" id="UP000332933">
    <property type="component" value="Unassembled WGS sequence"/>
</dbReference>
<keyword evidence="1" id="KW-0732">Signal</keyword>
<reference evidence="3" key="2">
    <citation type="submission" date="2019-06" db="EMBL/GenBank/DDBJ databases">
        <title>Genomics analysis of Aphanomyces spp. identifies a new class of oomycete effector associated with host adaptation.</title>
        <authorList>
            <person name="Gaulin E."/>
        </authorList>
    </citation>
    <scope>NUCLEOTIDE SEQUENCE</scope>
    <source>
        <strain evidence="3">CBS 578.67</strain>
    </source>
</reference>
<name>A0A485KAW9_9STRA</name>